<dbReference type="Gene3D" id="3.40.50.11550">
    <property type="match status" value="2"/>
</dbReference>
<dbReference type="EMBL" id="CP018049">
    <property type="protein sequence ID" value="AUZ45015.1"/>
    <property type="molecule type" value="Genomic_DNA"/>
</dbReference>
<proteinExistence type="predicted"/>
<name>A0A2L0RSC5_9PSED</name>
<organism evidence="2 3">
    <name type="scientific">Pseudomonas orientalis</name>
    <dbReference type="NCBI Taxonomy" id="76758"/>
    <lineage>
        <taxon>Bacteria</taxon>
        <taxon>Pseudomonadati</taxon>
        <taxon>Pseudomonadota</taxon>
        <taxon>Gammaproteobacteria</taxon>
        <taxon>Pseudomonadales</taxon>
        <taxon>Pseudomonadaceae</taxon>
        <taxon>Pseudomonas</taxon>
    </lineage>
</organism>
<dbReference type="InterPro" id="IPR046673">
    <property type="entry name" value="ToxA_N"/>
</dbReference>
<feature type="domain" description="Dermonecrotic toxin N-terminal" evidence="1">
    <location>
        <begin position="786"/>
        <end position="918"/>
    </location>
</feature>
<evidence type="ECO:0000313" key="3">
    <source>
        <dbReference type="Proteomes" id="UP000239888"/>
    </source>
</evidence>
<accession>A0A2L0RSC5</accession>
<sequence>MSTSNPPAASPPLQETLTHLLEIDPALRTQTQEPAVLPPELLALEKINTTLINANKILLARSRSLFEALALADLTQEAGKTLLAQLKTDLNKHLQGLDEASTVDNQGRKSYLIQTAGLAALEQQAKLDMRDYLLAPAEQRMVEDCSRSPDYRPGMYSLNFSYQDNTVEFAGAFVLTRKSSPVVDNLTSGKDVGQVLLFTPSRGLEAFDSLAQLDQRLKATLALPAGQEEFCQHLPVRYQALDVDDIWPLQLLPIDDEPLFEHTCNAIIDKRSQDIDWALSLVENPLHEATLLQSALDNAVKAALPDLSSRLAFRRQQLLERSVYNSLPHWYRNAAATDQQTLSRFMQDYNQARATYIELLGPVASPQALANFQLTEYLDEALEIHDLDPHHLNITTRRNVTNVGTYEQTRNLVQLSYDGLHTGDELPGSDFLANTTLAYAGAALQGDHAIVNAQSLLDLLREPGLQPRLDFAALQKKMQADTEFNKAARDLFDHRLVLLAFIARLRGDLSQADHSLFDTLRAGTNPRLCARTVLLHGAQLKDLWLLREEDADGQIRRLLLCTPDSPRERQFLVFATERECQTHIIGWADDKTRHKGRTMSDYLLEQCPLRFRPKMGTFLAGLGFRPDAKEHEEVTFGPVCSHTVCLDAMVVHSQSAAQDDYEYSTPLWYRSAKPQDRTRLTRLAEDAAGALRVYNAMPDSEANFITFNAYLHDKAKLSLNSLLGRTQNDVDPDSVYISAPWPLLGGMPKPITYTRLYRDGYTDNVGFIDPKFSTSATFSGPVGVDLSRLTPQNVSRSVTGVWIGQRYTDEVRAKLQSASSPGYARRRDATLAITQLQMKYAALDCCLRGHIARVDLTWLERAIDSLGDTAAATRSTYPVHRLMLDGDWVMGNYLFSHADNPVLLYTPNAPDGISFREAKLFNYWLKKVDGVSGYLQGRVPVQSQVRIGMFLKTARDGLPATIDRTTPSPARYDRTTSDTTLIDLRNDLYNMVLQRKIDDVIATTVNRTEMIMGILWTCVELVTAIATIPFPVLSLGLGGLLAFKDAMLAISAYQQGDMAGALRHYIGYLANVGGAVLFDFRPALKGPFNTLSIRPVTKAIQQTTLINDIDPGIAAGMQPVMFKGKPFWIKSTPDSLGRHLLFHHDPVTGQMQSTARLVNKNTDGHWIRSGVAAGGRRKTYTVLQEEVDQPLARYEIASEQGKYFRTALNPEYVRNVVNYPDDVIAQGVREGAHFDLKPLRESYPNQVKHLTEDAQALYASPPARADRTGLPVLAPDSSPSTVLATLFPLKKRLIIGASNTSVASKQLLIENLPALAAQGLKRLHIENLPADIFRTKLKIINGETKGNLAHALKQVEDHLARVDAALGWDADAPFTFRKLMLEAHRHKVAIDGVDASSSYHMEHVLELSEKERFIPRNSQLRNFYSHQALAQNDPDDGWIALVDHVRIGSTDEVPGLADLQNVIALRVDDAIPGQAVGILPDTSSAALSRGDYKLTMATTAQTLPKAGPSRTVQVPPSPSHYNEFDLPASFKPDLDEMVHRHQSFDTHYGPAAGDPYHPARQAFEQTRNRLDEAAKKAFTAYTPLPRPDFADLARATSEEAFIRQLYKKIRGLVIGESHLDTYSKQFLIKYMKLLKKEGVETLYLEHLFTDLHQAELELFYRTSKMPKNLKRYLRAQDAGHMHSYTGPDTYTNVVKAANKAGIRVRALDCTASYYVKGMNTNNPRTNLFNYFANEVIKADQLAQGPHKWVALMGDTHCDTYLGVPGIAQLQDGVSLRIRDVPPTQALPLQRGGWEFAEGQIGSPGTKAMRSDFKLHAGIAGKRAPSPKTAPNRAWLRNVDDFLIEQPSSTEANVVFRTILGGQASAPIKIDDLGKFFVEDFPLLKDKRFTTLEQVSQALKDDAYMTPVSATTLPSARLRTIGDALIERPTILDTWLVHHSNSGEVVRTLIEQDASNQFFIKRWNLDNRRFRTVEHLIEALKREVHLSFVTPTASPRTRLVSAGQFVVEQRASPPQATVIHRSGDMNIYSTVVETNAEGQFSIDRWPQLQNKRYPTLDDLIDALLKDVGLTAAS</sequence>
<evidence type="ECO:0000313" key="2">
    <source>
        <dbReference type="EMBL" id="AUZ45015.1"/>
    </source>
</evidence>
<dbReference type="SUPFAM" id="SSF159501">
    <property type="entry name" value="EreA/ChaN-like"/>
    <property type="match status" value="2"/>
</dbReference>
<protein>
    <recommendedName>
        <fullName evidence="1">Dermonecrotic toxin N-terminal domain-containing protein</fullName>
    </recommendedName>
</protein>
<gene>
    <name evidence="2" type="ORF">BOP93_05255</name>
</gene>
<dbReference type="KEGG" id="poi:BOP93_05255"/>
<dbReference type="RefSeq" id="WP_104501821.1">
    <property type="nucleotide sequence ID" value="NZ_CP018049.1"/>
</dbReference>
<dbReference type="Pfam" id="PF20178">
    <property type="entry name" value="ToxA_N"/>
    <property type="match status" value="1"/>
</dbReference>
<dbReference type="Proteomes" id="UP000239888">
    <property type="component" value="Chromosome"/>
</dbReference>
<dbReference type="CDD" id="cd14729">
    <property type="entry name" value="RtxA-like"/>
    <property type="match status" value="2"/>
</dbReference>
<evidence type="ECO:0000259" key="1">
    <source>
        <dbReference type="Pfam" id="PF20178"/>
    </source>
</evidence>
<reference evidence="2 3" key="1">
    <citation type="journal article" date="2018" name="Front. Microbiol.">
        <title>Pseudomonas orientalis F9: A Potent Antagonist against Phytopathogens with Phytotoxic Effect in the Apple Flower.</title>
        <authorList>
            <person name="Zengerer V."/>
            <person name="Schmid M."/>
            <person name="Bieri M."/>
            <person name="Muller D.C."/>
            <person name="Remus-Emsermann M.N.P."/>
            <person name="Ahrens C.H."/>
            <person name="Pelludat C."/>
        </authorList>
    </citation>
    <scope>NUCLEOTIDE SEQUENCE [LARGE SCALE GENOMIC DNA]</scope>
    <source>
        <strain evidence="2 3">F9</strain>
    </source>
</reference>